<accession>A0A412YGJ2</accession>
<dbReference type="AlphaFoldDB" id="A0A412YGJ2"/>
<protein>
    <submittedName>
        <fullName evidence="1">Uncharacterized protein</fullName>
    </submittedName>
</protein>
<organism evidence="1 2">
    <name type="scientific">Bacteroides fragilis</name>
    <dbReference type="NCBI Taxonomy" id="817"/>
    <lineage>
        <taxon>Bacteria</taxon>
        <taxon>Pseudomonadati</taxon>
        <taxon>Bacteroidota</taxon>
        <taxon>Bacteroidia</taxon>
        <taxon>Bacteroidales</taxon>
        <taxon>Bacteroidaceae</taxon>
        <taxon>Bacteroides</taxon>
    </lineage>
</organism>
<gene>
    <name evidence="1" type="ORF">DWW08_06000</name>
</gene>
<dbReference type="EMBL" id="QRZH01000004">
    <property type="protein sequence ID" value="RGV56532.1"/>
    <property type="molecule type" value="Genomic_DNA"/>
</dbReference>
<proteinExistence type="predicted"/>
<comment type="caution">
    <text evidence="1">The sequence shown here is derived from an EMBL/GenBank/DDBJ whole genome shotgun (WGS) entry which is preliminary data.</text>
</comment>
<sequence length="152" mass="17444">MGFTTSCFIRKNTEELRKKLEELGYNLLNSGDTTLDAHNYDGKGSHKNIEEGRAIITSYGNLYGVIYNVDAVTKKGRSDCGTNEELFLAIAALRDDSNYMQWFICTEDYIESPDKEWKVGDWDLNTCPDVTYGQQLSHWRKATVEELINHFK</sequence>
<name>A0A412YGJ2_BACFG</name>
<dbReference type="RefSeq" id="WP_122142043.1">
    <property type="nucleotide sequence ID" value="NZ_QRZH01000004.1"/>
</dbReference>
<dbReference type="Proteomes" id="UP000286270">
    <property type="component" value="Unassembled WGS sequence"/>
</dbReference>
<reference evidence="1 2" key="1">
    <citation type="submission" date="2018-08" db="EMBL/GenBank/DDBJ databases">
        <title>A genome reference for cultivated species of the human gut microbiota.</title>
        <authorList>
            <person name="Zou Y."/>
            <person name="Xue W."/>
            <person name="Luo G."/>
        </authorList>
    </citation>
    <scope>NUCLEOTIDE SEQUENCE [LARGE SCALE GENOMIC DNA]</scope>
    <source>
        <strain evidence="1 2">AF14-26</strain>
    </source>
</reference>
<evidence type="ECO:0000313" key="1">
    <source>
        <dbReference type="EMBL" id="RGV56532.1"/>
    </source>
</evidence>
<evidence type="ECO:0000313" key="2">
    <source>
        <dbReference type="Proteomes" id="UP000286270"/>
    </source>
</evidence>